<feature type="transmembrane region" description="Helical" evidence="8">
    <location>
        <begin position="138"/>
        <end position="162"/>
    </location>
</feature>
<dbReference type="RefSeq" id="WP_120370752.1">
    <property type="nucleotide sequence ID" value="NZ_RAXU01000016.1"/>
</dbReference>
<keyword evidence="3 8" id="KW-0813">Transport</keyword>
<accession>A0A3A8EF58</accession>
<evidence type="ECO:0000256" key="1">
    <source>
        <dbReference type="ARBA" id="ARBA00004651"/>
    </source>
</evidence>
<keyword evidence="7 8" id="KW-0472">Membrane</keyword>
<protein>
    <recommendedName>
        <fullName evidence="8">Bcr/CflA family efflux transporter</fullName>
    </recommendedName>
</protein>
<feature type="transmembrane region" description="Helical" evidence="8">
    <location>
        <begin position="222"/>
        <end position="243"/>
    </location>
</feature>
<comment type="caution">
    <text evidence="10">The sequence shown here is derived from an EMBL/GenBank/DDBJ whole genome shotgun (WGS) entry which is preliminary data.</text>
</comment>
<evidence type="ECO:0000256" key="5">
    <source>
        <dbReference type="ARBA" id="ARBA00022692"/>
    </source>
</evidence>
<feature type="transmembrane region" description="Helical" evidence="8">
    <location>
        <begin position="49"/>
        <end position="68"/>
    </location>
</feature>
<evidence type="ECO:0000256" key="4">
    <source>
        <dbReference type="ARBA" id="ARBA00022475"/>
    </source>
</evidence>
<dbReference type="GO" id="GO:0042910">
    <property type="term" value="F:xenobiotic transmembrane transporter activity"/>
    <property type="evidence" value="ECO:0007669"/>
    <property type="project" value="InterPro"/>
</dbReference>
<evidence type="ECO:0000256" key="6">
    <source>
        <dbReference type="ARBA" id="ARBA00022989"/>
    </source>
</evidence>
<dbReference type="EMBL" id="RAXU01000016">
    <property type="protein sequence ID" value="RKG32156.1"/>
    <property type="molecule type" value="Genomic_DNA"/>
</dbReference>
<dbReference type="Pfam" id="PF07690">
    <property type="entry name" value="MFS_1"/>
    <property type="match status" value="1"/>
</dbReference>
<dbReference type="InterPro" id="IPR020846">
    <property type="entry name" value="MFS_dom"/>
</dbReference>
<dbReference type="PANTHER" id="PTHR23502">
    <property type="entry name" value="MAJOR FACILITATOR SUPERFAMILY"/>
    <property type="match status" value="1"/>
</dbReference>
<dbReference type="SUPFAM" id="SSF103473">
    <property type="entry name" value="MFS general substrate transporter"/>
    <property type="match status" value="1"/>
</dbReference>
<organism evidence="10 11">
    <name type="scientific">Acinetobacter guerrae</name>
    <dbReference type="NCBI Taxonomy" id="1843371"/>
    <lineage>
        <taxon>Bacteria</taxon>
        <taxon>Pseudomonadati</taxon>
        <taxon>Pseudomonadota</taxon>
        <taxon>Gammaproteobacteria</taxon>
        <taxon>Moraxellales</taxon>
        <taxon>Moraxellaceae</taxon>
        <taxon>Acinetobacter</taxon>
    </lineage>
</organism>
<dbReference type="FunFam" id="1.20.1720.10:FF:000005">
    <property type="entry name" value="Bcr/CflA family efflux transporter"/>
    <property type="match status" value="1"/>
</dbReference>
<keyword evidence="6 8" id="KW-1133">Transmembrane helix</keyword>
<comment type="subcellular location">
    <subcellularLocation>
        <location evidence="8">Cell inner membrane</location>
        <topology evidence="8">Multi-pass membrane protein</topology>
    </subcellularLocation>
    <subcellularLocation>
        <location evidence="1">Cell membrane</location>
        <topology evidence="1">Multi-pass membrane protein</topology>
    </subcellularLocation>
</comment>
<proteinExistence type="inferred from homology"/>
<evidence type="ECO:0000313" key="10">
    <source>
        <dbReference type="EMBL" id="RKG32156.1"/>
    </source>
</evidence>
<dbReference type="InterPro" id="IPR004812">
    <property type="entry name" value="Efflux_drug-R_Bcr/CmlA"/>
</dbReference>
<dbReference type="PANTHER" id="PTHR23502:SF132">
    <property type="entry name" value="POLYAMINE TRANSPORTER 2-RELATED"/>
    <property type="match status" value="1"/>
</dbReference>
<evidence type="ECO:0000313" key="11">
    <source>
        <dbReference type="Proteomes" id="UP000269001"/>
    </source>
</evidence>
<evidence type="ECO:0000256" key="3">
    <source>
        <dbReference type="ARBA" id="ARBA00022448"/>
    </source>
</evidence>
<feature type="transmembrane region" description="Helical" evidence="8">
    <location>
        <begin position="168"/>
        <end position="188"/>
    </location>
</feature>
<evidence type="ECO:0000256" key="2">
    <source>
        <dbReference type="ARBA" id="ARBA00006236"/>
    </source>
</evidence>
<dbReference type="CDD" id="cd17320">
    <property type="entry name" value="MFS_MdfA_MDR_like"/>
    <property type="match status" value="1"/>
</dbReference>
<feature type="transmembrane region" description="Helical" evidence="8">
    <location>
        <begin position="376"/>
        <end position="395"/>
    </location>
</feature>
<evidence type="ECO:0000259" key="9">
    <source>
        <dbReference type="PROSITE" id="PS50850"/>
    </source>
</evidence>
<dbReference type="NCBIfam" id="TIGR00710">
    <property type="entry name" value="efflux_Bcr_CflA"/>
    <property type="match status" value="1"/>
</dbReference>
<feature type="domain" description="Major facilitator superfamily (MFS) profile" evidence="9">
    <location>
        <begin position="14"/>
        <end position="404"/>
    </location>
</feature>
<feature type="transmembrane region" description="Helical" evidence="8">
    <location>
        <begin position="287"/>
        <end position="305"/>
    </location>
</feature>
<dbReference type="Proteomes" id="UP000269001">
    <property type="component" value="Unassembled WGS sequence"/>
</dbReference>
<keyword evidence="11" id="KW-1185">Reference proteome</keyword>
<evidence type="ECO:0000256" key="8">
    <source>
        <dbReference type="RuleBase" id="RU365088"/>
    </source>
</evidence>
<dbReference type="PROSITE" id="PS50850">
    <property type="entry name" value="MFS"/>
    <property type="match status" value="1"/>
</dbReference>
<reference evidence="10 11" key="1">
    <citation type="submission" date="2018-09" db="EMBL/GenBank/DDBJ databases">
        <title>The draft genome of Acinetobacter spp. strains.</title>
        <authorList>
            <person name="Qin J."/>
            <person name="Feng Y."/>
            <person name="Zong Z."/>
        </authorList>
    </citation>
    <scope>NUCLEOTIDE SEQUENCE [LARGE SCALE GENOMIC DNA]</scope>
    <source>
        <strain evidence="10 11">WCHAc060096</strain>
    </source>
</reference>
<sequence>MSENGSRQQYSSAWIMLLALLTALGPLSIDMYLPALPQMANDFGVSTQMIANTLPAYFFGLAIGQLLYGPISDRIGRKKPLYVGLSLYAIASLLCIFASSEWSLIVLRVVQALGGCVGVVIARAAIRDRLDVQGSAQAFSSMMIVMGIAPIAAPTLGAWILYFFNWHAVFICLSIIGCISLLCVHFFFKETLQSSRRLKLSFNQVLTLYAAILKDKSFRFPMFAGCLTGGALFSYISSASPVFMDMYGLNQQQFAYAFGFNAMGIIIFSSINKRLVTRLSTIQRLKLGGTIQFSGAVIVLASGLLSHAPLAIVMVGLFFTVSGLGFTGPNAMALAMSEQGARAGTASAIMGSMQFAVGLFGGLLLNFLLWNSLLNMGIMMVTFTGAGLWAIATIAKQINQDQVRAS</sequence>
<feature type="transmembrane region" description="Helical" evidence="8">
    <location>
        <begin position="311"/>
        <end position="336"/>
    </location>
</feature>
<dbReference type="GO" id="GO:1990961">
    <property type="term" value="P:xenobiotic detoxification by transmembrane export across the plasma membrane"/>
    <property type="evidence" value="ECO:0007669"/>
    <property type="project" value="InterPro"/>
</dbReference>
<keyword evidence="4" id="KW-1003">Cell membrane</keyword>
<feature type="transmembrane region" description="Helical" evidence="8">
    <location>
        <begin position="348"/>
        <end position="370"/>
    </location>
</feature>
<dbReference type="InterPro" id="IPR036259">
    <property type="entry name" value="MFS_trans_sf"/>
</dbReference>
<dbReference type="Gene3D" id="1.20.1720.10">
    <property type="entry name" value="Multidrug resistance protein D"/>
    <property type="match status" value="1"/>
</dbReference>
<feature type="transmembrane region" description="Helical" evidence="8">
    <location>
        <begin position="12"/>
        <end position="29"/>
    </location>
</feature>
<evidence type="ECO:0000256" key="7">
    <source>
        <dbReference type="ARBA" id="ARBA00023136"/>
    </source>
</evidence>
<gene>
    <name evidence="10" type="ORF">D7V21_12255</name>
</gene>
<feature type="transmembrane region" description="Helical" evidence="8">
    <location>
        <begin position="80"/>
        <end position="99"/>
    </location>
</feature>
<dbReference type="AlphaFoldDB" id="A0A3A8EF58"/>
<feature type="transmembrane region" description="Helical" evidence="8">
    <location>
        <begin position="105"/>
        <end position="126"/>
    </location>
</feature>
<dbReference type="GO" id="GO:0005886">
    <property type="term" value="C:plasma membrane"/>
    <property type="evidence" value="ECO:0007669"/>
    <property type="project" value="UniProtKB-SubCell"/>
</dbReference>
<dbReference type="InterPro" id="IPR011701">
    <property type="entry name" value="MFS"/>
</dbReference>
<name>A0A3A8EF58_9GAMM</name>
<keyword evidence="8" id="KW-0997">Cell inner membrane</keyword>
<comment type="similarity">
    <text evidence="2 8">Belongs to the major facilitator superfamily. Bcr/CmlA family.</text>
</comment>
<feature type="transmembrane region" description="Helical" evidence="8">
    <location>
        <begin position="255"/>
        <end position="275"/>
    </location>
</feature>
<keyword evidence="5 8" id="KW-0812">Transmembrane</keyword>